<accession>A0A7C3UYM4</accession>
<evidence type="ECO:0000259" key="1">
    <source>
        <dbReference type="Pfam" id="PF01927"/>
    </source>
</evidence>
<feature type="domain" description="Mut7-C RNAse" evidence="1">
    <location>
        <begin position="5"/>
        <end position="145"/>
    </location>
</feature>
<reference evidence="2" key="1">
    <citation type="journal article" date="2020" name="mSystems">
        <title>Genome- and Community-Level Interaction Insights into Carbon Utilization and Element Cycling Functions of Hydrothermarchaeota in Hydrothermal Sediment.</title>
        <authorList>
            <person name="Zhou Z."/>
            <person name="Liu Y."/>
            <person name="Xu W."/>
            <person name="Pan J."/>
            <person name="Luo Z.H."/>
            <person name="Li M."/>
        </authorList>
    </citation>
    <scope>NUCLEOTIDE SEQUENCE [LARGE SCALE GENOMIC DNA]</scope>
    <source>
        <strain evidence="2">SpSt-906</strain>
    </source>
</reference>
<name>A0A7C3UYM4_UNCW3</name>
<gene>
    <name evidence="2" type="ORF">ENX07_02490</name>
</gene>
<proteinExistence type="predicted"/>
<dbReference type="InterPro" id="IPR002782">
    <property type="entry name" value="Mut7-C_RNAse_dom"/>
</dbReference>
<organism evidence="2">
    <name type="scientific">candidate division WOR-3 bacterium</name>
    <dbReference type="NCBI Taxonomy" id="2052148"/>
    <lineage>
        <taxon>Bacteria</taxon>
        <taxon>Bacteria division WOR-3</taxon>
    </lineage>
</organism>
<dbReference type="PANTHER" id="PTHR39081">
    <property type="entry name" value="MUT7-C DOMAIN-CONTAINING PROTEIN"/>
    <property type="match status" value="1"/>
</dbReference>
<dbReference type="EMBL" id="DTMQ01000015">
    <property type="protein sequence ID" value="HGE98927.1"/>
    <property type="molecule type" value="Genomic_DNA"/>
</dbReference>
<dbReference type="AlphaFoldDB" id="A0A7C3UYM4"/>
<sequence length="150" mass="17822">MIFSMKFFCDVMLGKLAKYLRLLGFDTRYQNRIAEEDLIATARRENRIILTRKVKWKGMESIIFINFDSPREQLRFLLGKLNLKGEMKPFSRCLVCNTELVAVSKEEVKGKVPYFILKTQERFSQCPTCQRIYWSGSHRERMEEFLTSFV</sequence>
<evidence type="ECO:0000313" key="2">
    <source>
        <dbReference type="EMBL" id="HGE98927.1"/>
    </source>
</evidence>
<comment type="caution">
    <text evidence="2">The sequence shown here is derived from an EMBL/GenBank/DDBJ whole genome shotgun (WGS) entry which is preliminary data.</text>
</comment>
<protein>
    <recommendedName>
        <fullName evidence="1">Mut7-C RNAse domain-containing protein</fullName>
    </recommendedName>
</protein>
<dbReference type="PANTHER" id="PTHR39081:SF1">
    <property type="entry name" value="MUT7-C RNASE DOMAIN-CONTAINING PROTEIN"/>
    <property type="match status" value="1"/>
</dbReference>
<dbReference type="Pfam" id="PF01927">
    <property type="entry name" value="Mut7-C"/>
    <property type="match status" value="1"/>
</dbReference>